<accession>A0A918Y2A8</accession>
<sequence>MGVAHRYGGERGDQMTEPDTRTRAGLPEPSGLSGPVEPSGLLEPVEPSGLSVPSGLPGHGTGVRPDGPHAGQEAGLAPRNRMLARAAVSSAQDILRQRYGLPSAQAGFELLREASQRHNVKLHTLADAVIRVPCPDHERGVWFPGRARTSAPPLPRIPLAGHSGDAATQGSVLSGALTRVLEITQTGMGNVQLAEHGLLRLEKHTGLSRQFTDFFAFVDHPSTSCAQAAQDREQVTVRDVATEPFFDEGSRRVILHAGSRACHSVPLLNERGAVLGVISSHHPQPLTGYSRTRLEALRTTAATVGRWLSWHRRTVVLDALEDLHFSARRKRGDRDAARTARPDGGAVHSP</sequence>
<protein>
    <submittedName>
        <fullName evidence="5">Transcription antitermination regulator</fullName>
    </submittedName>
</protein>
<reference evidence="5" key="1">
    <citation type="journal article" date="2014" name="Int. J. Syst. Evol. Microbiol.">
        <title>Complete genome sequence of Corynebacterium casei LMG S-19264T (=DSM 44701T), isolated from a smear-ripened cheese.</title>
        <authorList>
            <consortium name="US DOE Joint Genome Institute (JGI-PGF)"/>
            <person name="Walter F."/>
            <person name="Albersmeier A."/>
            <person name="Kalinowski J."/>
            <person name="Ruckert C."/>
        </authorList>
    </citation>
    <scope>NUCLEOTIDE SEQUENCE</scope>
    <source>
        <strain evidence="5">JCM 4654</strain>
    </source>
</reference>
<keyword evidence="1" id="KW-0805">Transcription regulation</keyword>
<evidence type="ECO:0000256" key="1">
    <source>
        <dbReference type="ARBA" id="ARBA00023015"/>
    </source>
</evidence>
<dbReference type="EMBL" id="BMVF01000004">
    <property type="protein sequence ID" value="GHD87149.1"/>
    <property type="molecule type" value="Genomic_DNA"/>
</dbReference>
<name>A0A918Y2A8_9ACTN</name>
<organism evidence="5 6">
    <name type="scientific">Streptomyces naganishii JCM 4654</name>
    <dbReference type="NCBI Taxonomy" id="1306179"/>
    <lineage>
        <taxon>Bacteria</taxon>
        <taxon>Bacillati</taxon>
        <taxon>Actinomycetota</taxon>
        <taxon>Actinomycetes</taxon>
        <taxon>Kitasatosporales</taxon>
        <taxon>Streptomycetaceae</taxon>
        <taxon>Streptomyces</taxon>
    </lineage>
</organism>
<evidence type="ECO:0000313" key="5">
    <source>
        <dbReference type="EMBL" id="GHD87149.1"/>
    </source>
</evidence>
<dbReference type="Pfam" id="PF03861">
    <property type="entry name" value="ANTAR"/>
    <property type="match status" value="1"/>
</dbReference>
<dbReference type="Gene3D" id="3.30.450.40">
    <property type="match status" value="1"/>
</dbReference>
<gene>
    <name evidence="5" type="ORF">GCM10010508_18060</name>
</gene>
<reference evidence="5" key="2">
    <citation type="submission" date="2020-09" db="EMBL/GenBank/DDBJ databases">
        <authorList>
            <person name="Sun Q."/>
            <person name="Ohkuma M."/>
        </authorList>
    </citation>
    <scope>NUCLEOTIDE SEQUENCE</scope>
    <source>
        <strain evidence="5">JCM 4654</strain>
    </source>
</reference>
<feature type="domain" description="ANTAR" evidence="4">
    <location>
        <begin position="74"/>
        <end position="130"/>
    </location>
</feature>
<keyword evidence="2" id="KW-0804">Transcription</keyword>
<dbReference type="Pfam" id="PF01590">
    <property type="entry name" value="GAF"/>
    <property type="match status" value="1"/>
</dbReference>
<dbReference type="InterPro" id="IPR029016">
    <property type="entry name" value="GAF-like_dom_sf"/>
</dbReference>
<keyword evidence="6" id="KW-1185">Reference proteome</keyword>
<dbReference type="Gene3D" id="1.10.10.10">
    <property type="entry name" value="Winged helix-like DNA-binding domain superfamily/Winged helix DNA-binding domain"/>
    <property type="match status" value="1"/>
</dbReference>
<dbReference type="InterPro" id="IPR036388">
    <property type="entry name" value="WH-like_DNA-bd_sf"/>
</dbReference>
<evidence type="ECO:0000313" key="6">
    <source>
        <dbReference type="Proteomes" id="UP000608955"/>
    </source>
</evidence>
<dbReference type="SUPFAM" id="SSF55781">
    <property type="entry name" value="GAF domain-like"/>
    <property type="match status" value="1"/>
</dbReference>
<dbReference type="AlphaFoldDB" id="A0A918Y2A8"/>
<evidence type="ECO:0000256" key="3">
    <source>
        <dbReference type="SAM" id="MobiDB-lite"/>
    </source>
</evidence>
<dbReference type="GO" id="GO:0003723">
    <property type="term" value="F:RNA binding"/>
    <property type="evidence" value="ECO:0007669"/>
    <property type="project" value="InterPro"/>
</dbReference>
<dbReference type="InterPro" id="IPR005561">
    <property type="entry name" value="ANTAR"/>
</dbReference>
<feature type="compositionally biased region" description="Basic and acidic residues" evidence="3">
    <location>
        <begin position="332"/>
        <end position="341"/>
    </location>
</feature>
<dbReference type="InterPro" id="IPR003018">
    <property type="entry name" value="GAF"/>
</dbReference>
<dbReference type="Proteomes" id="UP000608955">
    <property type="component" value="Unassembled WGS sequence"/>
</dbReference>
<feature type="compositionally biased region" description="Basic and acidic residues" evidence="3">
    <location>
        <begin position="7"/>
        <end position="22"/>
    </location>
</feature>
<evidence type="ECO:0000259" key="4">
    <source>
        <dbReference type="SMART" id="SM01012"/>
    </source>
</evidence>
<feature type="region of interest" description="Disordered" evidence="3">
    <location>
        <begin position="330"/>
        <end position="350"/>
    </location>
</feature>
<feature type="region of interest" description="Disordered" evidence="3">
    <location>
        <begin position="1"/>
        <end position="74"/>
    </location>
</feature>
<dbReference type="SMART" id="SM01012">
    <property type="entry name" value="ANTAR"/>
    <property type="match status" value="1"/>
</dbReference>
<proteinExistence type="predicted"/>
<comment type="caution">
    <text evidence="5">The sequence shown here is derived from an EMBL/GenBank/DDBJ whole genome shotgun (WGS) entry which is preliminary data.</text>
</comment>
<evidence type="ECO:0000256" key="2">
    <source>
        <dbReference type="ARBA" id="ARBA00023163"/>
    </source>
</evidence>